<dbReference type="PROSITE" id="PS50893">
    <property type="entry name" value="ABC_TRANSPORTER_2"/>
    <property type="match status" value="1"/>
</dbReference>
<evidence type="ECO:0000256" key="5">
    <source>
        <dbReference type="ARBA" id="ARBA00022741"/>
    </source>
</evidence>
<keyword evidence="7" id="KW-1278">Translocase</keyword>
<dbReference type="InterPro" id="IPR003439">
    <property type="entry name" value="ABC_transporter-like_ATP-bd"/>
</dbReference>
<dbReference type="GO" id="GO:0015794">
    <property type="term" value="P:glycerol-3-phosphate transmembrane transport"/>
    <property type="evidence" value="ECO:0007669"/>
    <property type="project" value="TreeGrafter"/>
</dbReference>
<dbReference type="InterPro" id="IPR047641">
    <property type="entry name" value="ABC_transpr_MalK/UgpC-like"/>
</dbReference>
<dbReference type="SUPFAM" id="SSF50331">
    <property type="entry name" value="MOP-like"/>
    <property type="match status" value="1"/>
</dbReference>
<dbReference type="InterPro" id="IPR008995">
    <property type="entry name" value="Mo/tungstate-bd_C_term_dom"/>
</dbReference>
<keyword evidence="2" id="KW-1003">Cell membrane</keyword>
<evidence type="ECO:0000256" key="4">
    <source>
        <dbReference type="ARBA" id="ARBA00022597"/>
    </source>
</evidence>
<dbReference type="Pfam" id="PF17912">
    <property type="entry name" value="OB_MalK"/>
    <property type="match status" value="1"/>
</dbReference>
<evidence type="ECO:0000256" key="3">
    <source>
        <dbReference type="ARBA" id="ARBA00022519"/>
    </source>
</evidence>
<dbReference type="GO" id="GO:0055052">
    <property type="term" value="C:ATP-binding cassette (ABC) transporter complex, substrate-binding subunit-containing"/>
    <property type="evidence" value="ECO:0007669"/>
    <property type="project" value="TreeGrafter"/>
</dbReference>
<dbReference type="GO" id="GO:0001407">
    <property type="term" value="P:glycerophosphodiester transmembrane transport"/>
    <property type="evidence" value="ECO:0007669"/>
    <property type="project" value="TreeGrafter"/>
</dbReference>
<evidence type="ECO:0000313" key="11">
    <source>
        <dbReference type="Proteomes" id="UP000652567"/>
    </source>
</evidence>
<dbReference type="GO" id="GO:0140359">
    <property type="term" value="F:ABC-type transporter activity"/>
    <property type="evidence" value="ECO:0007669"/>
    <property type="project" value="InterPro"/>
</dbReference>
<dbReference type="InterPro" id="IPR040582">
    <property type="entry name" value="OB_MalK-like"/>
</dbReference>
<name>A0A928YUA8_9GAMM</name>
<gene>
    <name evidence="10" type="ORF">C4F51_11575</name>
</gene>
<dbReference type="PROSITE" id="PS00211">
    <property type="entry name" value="ABC_TRANSPORTER_1"/>
    <property type="match status" value="1"/>
</dbReference>
<dbReference type="Pfam" id="PF00005">
    <property type="entry name" value="ABC_tran"/>
    <property type="match status" value="1"/>
</dbReference>
<dbReference type="Gene3D" id="2.40.50.140">
    <property type="entry name" value="Nucleic acid-binding proteins"/>
    <property type="match status" value="1"/>
</dbReference>
<dbReference type="Proteomes" id="UP000652567">
    <property type="component" value="Unassembled WGS sequence"/>
</dbReference>
<keyword evidence="3" id="KW-0997">Cell inner membrane</keyword>
<keyword evidence="4" id="KW-0762">Sugar transport</keyword>
<dbReference type="SUPFAM" id="SSF52540">
    <property type="entry name" value="P-loop containing nucleoside triphosphate hydrolases"/>
    <property type="match status" value="1"/>
</dbReference>
<dbReference type="EMBL" id="PRDL01000001">
    <property type="protein sequence ID" value="MBE8717824.1"/>
    <property type="molecule type" value="Genomic_DNA"/>
</dbReference>
<evidence type="ECO:0000256" key="8">
    <source>
        <dbReference type="ARBA" id="ARBA00023136"/>
    </source>
</evidence>
<evidence type="ECO:0000259" key="9">
    <source>
        <dbReference type="PROSITE" id="PS50893"/>
    </source>
</evidence>
<evidence type="ECO:0000256" key="6">
    <source>
        <dbReference type="ARBA" id="ARBA00022840"/>
    </source>
</evidence>
<accession>A0A928YUA8</accession>
<dbReference type="GO" id="GO:0016887">
    <property type="term" value="F:ATP hydrolysis activity"/>
    <property type="evidence" value="ECO:0007669"/>
    <property type="project" value="InterPro"/>
</dbReference>
<organism evidence="10 11">
    <name type="scientific">Cellvibrio polysaccharolyticus</name>
    <dbReference type="NCBI Taxonomy" id="2082724"/>
    <lineage>
        <taxon>Bacteria</taxon>
        <taxon>Pseudomonadati</taxon>
        <taxon>Pseudomonadota</taxon>
        <taxon>Gammaproteobacteria</taxon>
        <taxon>Cellvibrionales</taxon>
        <taxon>Cellvibrionaceae</taxon>
        <taxon>Cellvibrio</taxon>
    </lineage>
</organism>
<keyword evidence="5" id="KW-0547">Nucleotide-binding</keyword>
<sequence length="366" mass="40126">MTLQAVAKRYDQARQTLTGVDLTVNAGEFVALVGPSGCGKSTLLRMVAGLESVTGGEIRIGEQRINELTPGERDIAMVFQDYALYPHKTVFENIAFGLRVRGAAKDDIKRRVHEVAAQLQITEFLSRKPAALSGGQRQRVAIGRALARHARLFLFDEPLSNLDVKLRNEMRVEIKKLHQQFGITTLYVTHDQIEAMTLADRIAVMSDGKVEQYGTPDEVYNQPATTFVASFIGSPEMNLLTLPLQSRAGIRGVLLGDVFLPLPAEFSAFKGDDVVVGLRPEAVLPAQDATNATTARLLLIEPLGAETIVTLDVQGQQLTARWAAERSLSEVTHLPITVDNKKLHWFNPKTRVNLAVHFSNPAGAQA</sequence>
<evidence type="ECO:0000256" key="1">
    <source>
        <dbReference type="ARBA" id="ARBA00022448"/>
    </source>
</evidence>
<dbReference type="FunFam" id="3.40.50.300:FF:000042">
    <property type="entry name" value="Maltose/maltodextrin ABC transporter, ATP-binding protein"/>
    <property type="match status" value="1"/>
</dbReference>
<dbReference type="InterPro" id="IPR003593">
    <property type="entry name" value="AAA+_ATPase"/>
</dbReference>
<dbReference type="InterPro" id="IPR027417">
    <property type="entry name" value="P-loop_NTPase"/>
</dbReference>
<keyword evidence="6 10" id="KW-0067">ATP-binding</keyword>
<dbReference type="AlphaFoldDB" id="A0A928YUA8"/>
<keyword evidence="11" id="KW-1185">Reference proteome</keyword>
<keyword evidence="8" id="KW-0472">Membrane</keyword>
<dbReference type="InterPro" id="IPR017871">
    <property type="entry name" value="ABC_transporter-like_CS"/>
</dbReference>
<reference evidence="10" key="1">
    <citation type="submission" date="2018-07" db="EMBL/GenBank/DDBJ databases">
        <title>Genome assembly of strain Ka43.</title>
        <authorList>
            <person name="Kukolya J."/>
            <person name="Nagy I."/>
            <person name="Horvath B."/>
            <person name="Toth A."/>
        </authorList>
    </citation>
    <scope>NUCLEOTIDE SEQUENCE</scope>
    <source>
        <strain evidence="10">KB43</strain>
    </source>
</reference>
<dbReference type="InterPro" id="IPR015855">
    <property type="entry name" value="ABC_transpr_MalK-like"/>
</dbReference>
<dbReference type="PANTHER" id="PTHR43875:SF12">
    <property type="entry name" value="SN-GLYCEROL-3-PHOSPHATE IMPORT ATP-BINDING PROTEIN UGPC"/>
    <property type="match status" value="1"/>
</dbReference>
<dbReference type="InterPro" id="IPR012340">
    <property type="entry name" value="NA-bd_OB-fold"/>
</dbReference>
<dbReference type="CDD" id="cd03301">
    <property type="entry name" value="ABC_MalK_N"/>
    <property type="match status" value="1"/>
</dbReference>
<dbReference type="NCBIfam" id="NF008653">
    <property type="entry name" value="PRK11650.1"/>
    <property type="match status" value="1"/>
</dbReference>
<protein>
    <submittedName>
        <fullName evidence="10">Sn-glycerol-3-phosphate ABC transporter ATP-binding protein UgpC</fullName>
    </submittedName>
</protein>
<evidence type="ECO:0000256" key="7">
    <source>
        <dbReference type="ARBA" id="ARBA00022967"/>
    </source>
</evidence>
<dbReference type="Gene3D" id="2.40.50.100">
    <property type="match status" value="1"/>
</dbReference>
<dbReference type="Gene3D" id="3.40.50.300">
    <property type="entry name" value="P-loop containing nucleotide triphosphate hydrolases"/>
    <property type="match status" value="1"/>
</dbReference>
<dbReference type="SMART" id="SM00382">
    <property type="entry name" value="AAA"/>
    <property type="match status" value="1"/>
</dbReference>
<dbReference type="GO" id="GO:0008643">
    <property type="term" value="P:carbohydrate transport"/>
    <property type="evidence" value="ECO:0007669"/>
    <property type="project" value="InterPro"/>
</dbReference>
<keyword evidence="1" id="KW-0813">Transport</keyword>
<dbReference type="PANTHER" id="PTHR43875">
    <property type="entry name" value="MALTODEXTRIN IMPORT ATP-BINDING PROTEIN MSMX"/>
    <property type="match status" value="1"/>
</dbReference>
<evidence type="ECO:0000256" key="2">
    <source>
        <dbReference type="ARBA" id="ARBA00022475"/>
    </source>
</evidence>
<feature type="domain" description="ABC transporter" evidence="9">
    <location>
        <begin position="1"/>
        <end position="232"/>
    </location>
</feature>
<dbReference type="GO" id="GO:0005524">
    <property type="term" value="F:ATP binding"/>
    <property type="evidence" value="ECO:0007669"/>
    <property type="project" value="UniProtKB-KW"/>
</dbReference>
<proteinExistence type="predicted"/>
<comment type="caution">
    <text evidence="10">The sequence shown here is derived from an EMBL/GenBank/DDBJ whole genome shotgun (WGS) entry which is preliminary data.</text>
</comment>
<evidence type="ECO:0000313" key="10">
    <source>
        <dbReference type="EMBL" id="MBE8717824.1"/>
    </source>
</evidence>